<keyword evidence="14" id="KW-1185">Reference proteome</keyword>
<keyword evidence="7 11" id="KW-0378">Hydrolase</keyword>
<dbReference type="Pfam" id="PF09412">
    <property type="entry name" value="XendoU"/>
    <property type="match status" value="1"/>
</dbReference>
<evidence type="ECO:0000256" key="5">
    <source>
        <dbReference type="ARBA" id="ARBA00022723"/>
    </source>
</evidence>
<feature type="domain" description="EndoU" evidence="12">
    <location>
        <begin position="1"/>
        <end position="74"/>
    </location>
</feature>
<keyword evidence="10" id="KW-0456">Lyase</keyword>
<dbReference type="PANTHER" id="PTHR12439:SF11">
    <property type="entry name" value="URIDYLATE-SPECIFIC ENDORIBONUCLEASE"/>
    <property type="match status" value="1"/>
</dbReference>
<dbReference type="PANTHER" id="PTHR12439">
    <property type="entry name" value="PLACENTAL PROTEIN 11-RELATED"/>
    <property type="match status" value="1"/>
</dbReference>
<evidence type="ECO:0000256" key="6">
    <source>
        <dbReference type="ARBA" id="ARBA00022759"/>
    </source>
</evidence>
<dbReference type="SUPFAM" id="SSF142877">
    <property type="entry name" value="EndoU-like"/>
    <property type="match status" value="1"/>
</dbReference>
<evidence type="ECO:0000259" key="12">
    <source>
        <dbReference type="PROSITE" id="PS51959"/>
    </source>
</evidence>
<evidence type="ECO:0000256" key="1">
    <source>
        <dbReference type="ARBA" id="ARBA00001936"/>
    </source>
</evidence>
<comment type="subunit">
    <text evidence="3 11">Monomer.</text>
</comment>
<dbReference type="PROSITE" id="PS51959">
    <property type="entry name" value="ENDOU"/>
    <property type="match status" value="1"/>
</dbReference>
<evidence type="ECO:0000256" key="2">
    <source>
        <dbReference type="ARBA" id="ARBA00010168"/>
    </source>
</evidence>
<evidence type="ECO:0000256" key="3">
    <source>
        <dbReference type="ARBA" id="ARBA00011245"/>
    </source>
</evidence>
<dbReference type="AlphaFoldDB" id="A0A3P8CGZ8"/>
<sequence>MATVSFKQSSGLVKPKTTFPVGTTPAFEMALYTATFLMSKDRPQRVHLGSCEVDIVCHRLGTTKLGSCYLQPMTRGREIIDTVAER</sequence>
<name>A0A3P8CGZ8_9TREM</name>
<reference evidence="13 14" key="1">
    <citation type="submission" date="2018-11" db="EMBL/GenBank/DDBJ databases">
        <authorList>
            <consortium name="Pathogen Informatics"/>
        </authorList>
    </citation>
    <scope>NUCLEOTIDE SEQUENCE [LARGE SCALE GENOMIC DNA]</scope>
    <source>
        <strain evidence="13 14">Egypt</strain>
    </source>
</reference>
<evidence type="ECO:0000256" key="11">
    <source>
        <dbReference type="RuleBase" id="RU367085"/>
    </source>
</evidence>
<evidence type="ECO:0000256" key="7">
    <source>
        <dbReference type="ARBA" id="ARBA00022801"/>
    </source>
</evidence>
<keyword evidence="8 11" id="KW-0694">RNA-binding</keyword>
<organism evidence="13 14">
    <name type="scientific">Echinostoma caproni</name>
    <dbReference type="NCBI Taxonomy" id="27848"/>
    <lineage>
        <taxon>Eukaryota</taxon>
        <taxon>Metazoa</taxon>
        <taxon>Spiralia</taxon>
        <taxon>Lophotrochozoa</taxon>
        <taxon>Platyhelminthes</taxon>
        <taxon>Trematoda</taxon>
        <taxon>Digenea</taxon>
        <taxon>Plagiorchiida</taxon>
        <taxon>Echinostomata</taxon>
        <taxon>Echinostomatoidea</taxon>
        <taxon>Echinostomatidae</taxon>
        <taxon>Echinostoma</taxon>
    </lineage>
</organism>
<evidence type="ECO:0000256" key="4">
    <source>
        <dbReference type="ARBA" id="ARBA00022722"/>
    </source>
</evidence>
<comment type="similarity">
    <text evidence="2 11">Belongs to the ENDOU family.</text>
</comment>
<keyword evidence="4 11" id="KW-0540">Nuclease</keyword>
<keyword evidence="9 11" id="KW-0464">Manganese</keyword>
<dbReference type="InterPro" id="IPR018998">
    <property type="entry name" value="EndoU_C"/>
</dbReference>
<evidence type="ECO:0000313" key="13">
    <source>
        <dbReference type="EMBL" id="VDP39347.1"/>
    </source>
</evidence>
<proteinExistence type="inferred from homology"/>
<gene>
    <name evidence="13" type="ORF">ECPE_LOCUS1456</name>
</gene>
<comment type="cofactor">
    <cofactor evidence="1 11">
        <name>Mn(2+)</name>
        <dbReference type="ChEBI" id="CHEBI:29035"/>
    </cofactor>
</comment>
<dbReference type="EMBL" id="UZAN01009399">
    <property type="protein sequence ID" value="VDP39347.1"/>
    <property type="molecule type" value="Genomic_DNA"/>
</dbReference>
<dbReference type="GO" id="GO:0016829">
    <property type="term" value="F:lyase activity"/>
    <property type="evidence" value="ECO:0007669"/>
    <property type="project" value="UniProtKB-KW"/>
</dbReference>
<dbReference type="InterPro" id="IPR037227">
    <property type="entry name" value="EndoU-like"/>
</dbReference>
<dbReference type="GO" id="GO:0003723">
    <property type="term" value="F:RNA binding"/>
    <property type="evidence" value="ECO:0007669"/>
    <property type="project" value="UniProtKB-UniRule"/>
</dbReference>
<evidence type="ECO:0000256" key="8">
    <source>
        <dbReference type="ARBA" id="ARBA00022884"/>
    </source>
</evidence>
<accession>A0A3P8CGZ8</accession>
<dbReference type="GO" id="GO:0016787">
    <property type="term" value="F:hydrolase activity"/>
    <property type="evidence" value="ECO:0007669"/>
    <property type="project" value="UniProtKB-KW"/>
</dbReference>
<evidence type="ECO:0000313" key="14">
    <source>
        <dbReference type="Proteomes" id="UP000272942"/>
    </source>
</evidence>
<dbReference type="GO" id="GO:0004521">
    <property type="term" value="F:RNA endonuclease activity"/>
    <property type="evidence" value="ECO:0007669"/>
    <property type="project" value="UniProtKB-UniRule"/>
</dbReference>
<protein>
    <recommendedName>
        <fullName evidence="11">Uridylate-specific endoribonuclease</fullName>
        <ecNumber evidence="11">4.6.1.-</ecNumber>
    </recommendedName>
</protein>
<evidence type="ECO:0000256" key="9">
    <source>
        <dbReference type="ARBA" id="ARBA00023211"/>
    </source>
</evidence>
<keyword evidence="5 11" id="KW-0479">Metal-binding</keyword>
<dbReference type="InterPro" id="IPR039787">
    <property type="entry name" value="ENDOU"/>
</dbReference>
<dbReference type="EC" id="4.6.1.-" evidence="11"/>
<dbReference type="OrthoDB" id="430326at2759"/>
<comment type="catalytic activity">
    <reaction evidence="11">
        <text>ribonucleotidyl-uridine-RNA = a 5'-end dephospho-uridine-RNA + a 3'-end 2',3'-cyclophospho-ribonucleotide-RNA</text>
        <dbReference type="Rhea" id="RHEA:67792"/>
        <dbReference type="Rhea" id="RHEA-COMP:10464"/>
        <dbReference type="Rhea" id="RHEA-COMP:17354"/>
        <dbReference type="Rhea" id="RHEA-COMP:17356"/>
        <dbReference type="ChEBI" id="CHEBI:83064"/>
        <dbReference type="ChEBI" id="CHEBI:173117"/>
        <dbReference type="ChEBI" id="CHEBI:173224"/>
    </reaction>
</comment>
<dbReference type="Proteomes" id="UP000272942">
    <property type="component" value="Unassembled WGS sequence"/>
</dbReference>
<keyword evidence="6 11" id="KW-0255">Endonuclease</keyword>
<dbReference type="GO" id="GO:0046872">
    <property type="term" value="F:metal ion binding"/>
    <property type="evidence" value="ECO:0007669"/>
    <property type="project" value="UniProtKB-UniRule"/>
</dbReference>
<evidence type="ECO:0000256" key="10">
    <source>
        <dbReference type="ARBA" id="ARBA00023239"/>
    </source>
</evidence>